<evidence type="ECO:0000313" key="8">
    <source>
        <dbReference type="EMBL" id="UUD37283.1"/>
    </source>
</evidence>
<feature type="domain" description="ABC transporter substrate-binding protein PnrA-like" evidence="7">
    <location>
        <begin position="255"/>
        <end position="345"/>
    </location>
</feature>
<dbReference type="Proteomes" id="UP001059576">
    <property type="component" value="Chromosome"/>
</dbReference>
<dbReference type="Pfam" id="PF02608">
    <property type="entry name" value="Bmp"/>
    <property type="match status" value="2"/>
</dbReference>
<evidence type="ECO:0000313" key="9">
    <source>
        <dbReference type="Proteomes" id="UP001059576"/>
    </source>
</evidence>
<keyword evidence="9" id="KW-1185">Reference proteome</keyword>
<proteinExistence type="predicted"/>
<dbReference type="PRINTS" id="PR01733">
    <property type="entry name" value="LIPPROTEIN48"/>
</dbReference>
<keyword evidence="2" id="KW-1003">Cell membrane</keyword>
<accession>A0ABY5J6H2</accession>
<dbReference type="EMBL" id="CP101808">
    <property type="protein sequence ID" value="UUD37283.1"/>
    <property type="molecule type" value="Genomic_DNA"/>
</dbReference>
<evidence type="ECO:0000256" key="5">
    <source>
        <dbReference type="ARBA" id="ARBA00023288"/>
    </source>
</evidence>
<dbReference type="InterPro" id="IPR003760">
    <property type="entry name" value="PnrA-like"/>
</dbReference>
<gene>
    <name evidence="8" type="ORF">NPA09_01785</name>
</gene>
<reference evidence="8" key="1">
    <citation type="submission" date="2022-07" db="EMBL/GenBank/DDBJ databases">
        <title>Complete genome of Mycoplasma equigenitalium type strain T37.</title>
        <authorList>
            <person name="Spergser J."/>
        </authorList>
    </citation>
    <scope>NUCLEOTIDE SEQUENCE</scope>
    <source>
        <strain evidence="8">T37</strain>
    </source>
</reference>
<evidence type="ECO:0000256" key="4">
    <source>
        <dbReference type="ARBA" id="ARBA00023136"/>
    </source>
</evidence>
<dbReference type="RefSeq" id="WP_129721760.1">
    <property type="nucleotide sequence ID" value="NZ_CP101808.1"/>
</dbReference>
<dbReference type="InterPro" id="IPR050957">
    <property type="entry name" value="BMP_lipoprotein"/>
</dbReference>
<evidence type="ECO:0000256" key="3">
    <source>
        <dbReference type="ARBA" id="ARBA00022729"/>
    </source>
</evidence>
<dbReference type="PANTHER" id="PTHR34296">
    <property type="entry name" value="TRANSCRIPTIONAL ACTIVATOR PROTEIN MED"/>
    <property type="match status" value="1"/>
</dbReference>
<dbReference type="PANTHER" id="PTHR34296:SF2">
    <property type="entry name" value="ABC TRANSPORTER GUANOSINE-BINDING PROTEIN NUPN"/>
    <property type="match status" value="1"/>
</dbReference>
<sequence>MTKFKKIMLGSLATVSGVVAVTATSCGGPKYTEEELQAQKIVDNVYLVTDGGSVSDKSFNEQGKNALEYILTGTGLNTLNNINSPLKVDAEDIAKGYITADNKENVEFVIAPGFNHITAMGKFFKNHKDTNLKFILVDGVHNPMDFSAKPPVAVWDAQHEKNVAGITFNTNESAFFVGVYAAKYLVEIMKDDTPMVSAWGGGNFPGVTDFITGFINGVKYYNETLLPEFKKTTPSAKAVKFALSSNRTEQFNSGFEPKGKGEGIAKALIGAGADIIMPVAGSQTKNLLDEIAKSSDEVKGRVKVIGVDTDQKLAFGDKSQYFLTSVEKNLKDAIIKVYTKLLKEANKDNPDFKLTKALESVTIEESIKGLGETTVGTLENGLVSFSTPSKKLAGGKYEEAQKLYEQIKNDATIRAKALDKDNPAGAWTDATKDDWQAKIDDLNAKAGW</sequence>
<comment type="subcellular location">
    <subcellularLocation>
        <location evidence="1">Cell membrane</location>
    </subcellularLocation>
</comment>
<protein>
    <submittedName>
        <fullName evidence="8">BMP family ABC transporter substrate-binding protein</fullName>
    </submittedName>
</protein>
<dbReference type="Gene3D" id="3.40.50.2300">
    <property type="match status" value="2"/>
</dbReference>
<feature type="chain" id="PRO_5047115439" evidence="6">
    <location>
        <begin position="21"/>
        <end position="448"/>
    </location>
</feature>
<organism evidence="8 9">
    <name type="scientific">Mycoplasmopsis equigenitalium</name>
    <dbReference type="NCBI Taxonomy" id="114883"/>
    <lineage>
        <taxon>Bacteria</taxon>
        <taxon>Bacillati</taxon>
        <taxon>Mycoplasmatota</taxon>
        <taxon>Mycoplasmoidales</taxon>
        <taxon>Metamycoplasmataceae</taxon>
        <taxon>Mycoplasmopsis</taxon>
    </lineage>
</organism>
<evidence type="ECO:0000256" key="1">
    <source>
        <dbReference type="ARBA" id="ARBA00004236"/>
    </source>
</evidence>
<keyword evidence="3 6" id="KW-0732">Signal</keyword>
<feature type="domain" description="ABC transporter substrate-binding protein PnrA-like" evidence="7">
    <location>
        <begin position="48"/>
        <end position="224"/>
    </location>
</feature>
<keyword evidence="4" id="KW-0472">Membrane</keyword>
<evidence type="ECO:0000256" key="2">
    <source>
        <dbReference type="ARBA" id="ARBA00022475"/>
    </source>
</evidence>
<dbReference type="InterPro" id="IPR008107">
    <property type="entry name" value="Mycoplasma_p48"/>
</dbReference>
<keyword evidence="5" id="KW-0449">Lipoprotein</keyword>
<evidence type="ECO:0000259" key="7">
    <source>
        <dbReference type="Pfam" id="PF02608"/>
    </source>
</evidence>
<evidence type="ECO:0000256" key="6">
    <source>
        <dbReference type="SAM" id="SignalP"/>
    </source>
</evidence>
<dbReference type="PROSITE" id="PS51257">
    <property type="entry name" value="PROKAR_LIPOPROTEIN"/>
    <property type="match status" value="1"/>
</dbReference>
<name>A0ABY5J6H2_9BACT</name>
<feature type="signal peptide" evidence="6">
    <location>
        <begin position="1"/>
        <end position="20"/>
    </location>
</feature>